<proteinExistence type="predicted"/>
<dbReference type="GO" id="GO:0003954">
    <property type="term" value="F:NADH dehydrogenase activity"/>
    <property type="evidence" value="ECO:0007669"/>
    <property type="project" value="TreeGrafter"/>
</dbReference>
<protein>
    <submittedName>
        <fullName evidence="5">Molybdopterin-dependent oxidoreductase</fullName>
    </submittedName>
</protein>
<organism evidence="5 6">
    <name type="scientific">Thermosulfuriphilus ammonigenes</name>
    <dbReference type="NCBI Taxonomy" id="1936021"/>
    <lineage>
        <taxon>Bacteria</taxon>
        <taxon>Pseudomonadati</taxon>
        <taxon>Thermodesulfobacteriota</taxon>
        <taxon>Thermodesulfobacteria</taxon>
        <taxon>Thermodesulfobacteriales</taxon>
        <taxon>Thermodesulfobacteriaceae</taxon>
        <taxon>Thermosulfuriphilus</taxon>
    </lineage>
</organism>
<dbReference type="PROSITE" id="PS00932">
    <property type="entry name" value="MOLYBDOPTERIN_PROK_3"/>
    <property type="match status" value="1"/>
</dbReference>
<reference evidence="5 6" key="1">
    <citation type="submission" date="2020-02" db="EMBL/GenBank/DDBJ databases">
        <title>Genome analysis of Thermosulfuriphilus ammonigenes ST65T, an anaerobic thermophilic chemolithoautotrophic bacterium isolated from a deep-sea hydrothermal vent.</title>
        <authorList>
            <person name="Slobodkina G."/>
            <person name="Allioux M."/>
            <person name="Merkel A."/>
            <person name="Alain K."/>
            <person name="Jebbar M."/>
            <person name="Slobodkin A."/>
        </authorList>
    </citation>
    <scope>NUCLEOTIDE SEQUENCE [LARGE SCALE GENOMIC DNA]</scope>
    <source>
        <strain evidence="5 6">ST65</strain>
    </source>
</reference>
<dbReference type="SUPFAM" id="SSF50692">
    <property type="entry name" value="ADC-like"/>
    <property type="match status" value="1"/>
</dbReference>
<dbReference type="PANTHER" id="PTHR43105">
    <property type="entry name" value="RESPIRATORY NITRATE REDUCTASE"/>
    <property type="match status" value="1"/>
</dbReference>
<dbReference type="Pfam" id="PF01568">
    <property type="entry name" value="Molydop_binding"/>
    <property type="match status" value="1"/>
</dbReference>
<dbReference type="GO" id="GO:0022904">
    <property type="term" value="P:respiratory electron transport chain"/>
    <property type="evidence" value="ECO:0007669"/>
    <property type="project" value="TreeGrafter"/>
</dbReference>
<dbReference type="Gene3D" id="3.40.228.10">
    <property type="entry name" value="Dimethylsulfoxide Reductase, domain 2"/>
    <property type="match status" value="1"/>
</dbReference>
<evidence type="ECO:0000313" key="6">
    <source>
        <dbReference type="Proteomes" id="UP000502179"/>
    </source>
</evidence>
<dbReference type="GO" id="GO:0051536">
    <property type="term" value="F:iron-sulfur cluster binding"/>
    <property type="evidence" value="ECO:0007669"/>
    <property type="project" value="UniProtKB-KW"/>
</dbReference>
<evidence type="ECO:0000256" key="1">
    <source>
        <dbReference type="ARBA" id="ARBA00022723"/>
    </source>
</evidence>
<evidence type="ECO:0000256" key="3">
    <source>
        <dbReference type="ARBA" id="ARBA00023004"/>
    </source>
</evidence>
<dbReference type="Gene3D" id="2.40.40.20">
    <property type="match status" value="1"/>
</dbReference>
<dbReference type="InterPro" id="IPR006657">
    <property type="entry name" value="MoPterin_dinucl-bd_dom"/>
</dbReference>
<dbReference type="Pfam" id="PF00384">
    <property type="entry name" value="Molybdopterin"/>
    <property type="match status" value="1"/>
</dbReference>
<gene>
    <name evidence="5" type="ORF">G4V39_01635</name>
</gene>
<keyword evidence="6" id="KW-1185">Reference proteome</keyword>
<keyword evidence="2" id="KW-0560">Oxidoreductase</keyword>
<sequence>MVFGANSTEAHPIIGLKIMEAAQAGAKLIVVDPRLTDLARRADLWLPLKPGTNVPLVNGMLHVIFKENLYDEDFIAERTEGFEGLKKYILEEFPLDRVEAITRVPKEKIIEAARLFATAERSMILYGLGVAEHKGGTEGVIALADLVLATGQVGREGAGINPLRGQHNVQGACDMGCLPYVLPGYQSPADPVAIKKFEELWGVAPPTEKGLMEPQMYQAALKGDLKALYIIGYDPAQTGGNAGCIREALKSLKLLIVQDIFLSETAKLAHVVLPGACVFEKEGTYTNGERRVRRFFKAVDPPGEALPDWQIVCRLAQAMGYPMKYDHPGQIMDEISRLAPPFKGISYQTLGPEGLHWPCPEPGRPGIARMHTESFPRGRAKFVPANYVPSEELPDRDYPFILITGRRLVHFNNGSMTRRAEGFEIIGPEELLEMNPQDAQALGIRDGQMVRVSSRRGKIKVRVKVTDKSQPGCVFMAFHHPETPVNLLTSPGVDTKTMTPEYKVCAVRVEPLP</sequence>
<dbReference type="InterPro" id="IPR041925">
    <property type="entry name" value="CT_Formate-Dh_H"/>
</dbReference>
<evidence type="ECO:0000256" key="2">
    <source>
        <dbReference type="ARBA" id="ARBA00023002"/>
    </source>
</evidence>
<dbReference type="InterPro" id="IPR006656">
    <property type="entry name" value="Mopterin_OxRdtase"/>
</dbReference>
<evidence type="ECO:0000313" key="5">
    <source>
        <dbReference type="EMBL" id="QIJ71051.1"/>
    </source>
</evidence>
<name>A0A6G7PU53_9BACT</name>
<evidence type="ECO:0000256" key="4">
    <source>
        <dbReference type="ARBA" id="ARBA00023014"/>
    </source>
</evidence>
<dbReference type="EMBL" id="CP048877">
    <property type="protein sequence ID" value="QIJ71051.1"/>
    <property type="molecule type" value="Genomic_DNA"/>
</dbReference>
<dbReference type="InterPro" id="IPR006655">
    <property type="entry name" value="Mopterin_OxRdtase_prok_CS"/>
</dbReference>
<keyword evidence="3" id="KW-0408">Iron</keyword>
<dbReference type="InterPro" id="IPR009010">
    <property type="entry name" value="Asp_de-COase-like_dom_sf"/>
</dbReference>
<dbReference type="PANTHER" id="PTHR43105:SF14">
    <property type="entry name" value="FORMATE DEHYDROGENASE H"/>
    <property type="match status" value="1"/>
</dbReference>
<dbReference type="InterPro" id="IPR050123">
    <property type="entry name" value="Prok_molybdopt-oxidoreductase"/>
</dbReference>
<dbReference type="GO" id="GO:0016020">
    <property type="term" value="C:membrane"/>
    <property type="evidence" value="ECO:0007669"/>
    <property type="project" value="TreeGrafter"/>
</dbReference>
<accession>A0A6G7PU53</accession>
<dbReference type="GO" id="GO:0046872">
    <property type="term" value="F:metal ion binding"/>
    <property type="evidence" value="ECO:0007669"/>
    <property type="project" value="UniProtKB-KW"/>
</dbReference>
<keyword evidence="4" id="KW-0411">Iron-sulfur</keyword>
<dbReference type="GO" id="GO:0043546">
    <property type="term" value="F:molybdopterin cofactor binding"/>
    <property type="evidence" value="ECO:0007669"/>
    <property type="project" value="InterPro"/>
</dbReference>
<dbReference type="Proteomes" id="UP000502179">
    <property type="component" value="Chromosome"/>
</dbReference>
<dbReference type="SUPFAM" id="SSF53706">
    <property type="entry name" value="Formate dehydrogenase/DMSO reductase, domains 1-3"/>
    <property type="match status" value="1"/>
</dbReference>
<keyword evidence="1" id="KW-0479">Metal-binding</keyword>
<dbReference type="KEGG" id="tav:G4V39_01635"/>
<dbReference type="Gene3D" id="3.40.50.740">
    <property type="match status" value="1"/>
</dbReference>
<dbReference type="CDD" id="cd02790">
    <property type="entry name" value="MopB_CT_Formate-Dh_H"/>
    <property type="match status" value="1"/>
</dbReference>
<dbReference type="AlphaFoldDB" id="A0A6G7PU53"/>